<keyword evidence="1" id="KW-0472">Membrane</keyword>
<keyword evidence="1" id="KW-1133">Transmembrane helix</keyword>
<dbReference type="RefSeq" id="WP_097143845.1">
    <property type="nucleotide sequence ID" value="NZ_OBEA01000001.1"/>
</dbReference>
<proteinExistence type="predicted"/>
<evidence type="ECO:0000313" key="3">
    <source>
        <dbReference type="EMBL" id="SNY35442.1"/>
    </source>
</evidence>
<keyword evidence="1" id="KW-0812">Transmembrane</keyword>
<protein>
    <submittedName>
        <fullName evidence="3">Uncharacterized protein</fullName>
    </submittedName>
</protein>
<dbReference type="EMBL" id="OBEA01000001">
    <property type="protein sequence ID" value="SNY35442.1"/>
    <property type="molecule type" value="Genomic_DNA"/>
</dbReference>
<dbReference type="Proteomes" id="UP000231702">
    <property type="component" value="Unassembled WGS sequence"/>
</dbReference>
<evidence type="ECO:0000256" key="1">
    <source>
        <dbReference type="SAM" id="Phobius"/>
    </source>
</evidence>
<evidence type="ECO:0000313" key="4">
    <source>
        <dbReference type="Proteomes" id="UP000231655"/>
    </source>
</evidence>
<dbReference type="AlphaFoldDB" id="A0A285HI94"/>
<reference evidence="3 4" key="1">
    <citation type="submission" date="2017-09" db="EMBL/GenBank/DDBJ databases">
        <authorList>
            <person name="Ehlers B."/>
            <person name="Leendertz F.H."/>
        </authorList>
    </citation>
    <scope>NUCLEOTIDE SEQUENCE [LARGE SCALE GENOMIC DNA]</scope>
    <source>
        <strain evidence="3 4">CGMCC 1.12662</strain>
    </source>
</reference>
<organism evidence="3 4">
    <name type="scientific">Pseudooceanicola antarcticus</name>
    <dbReference type="NCBI Taxonomy" id="1247613"/>
    <lineage>
        <taxon>Bacteria</taxon>
        <taxon>Pseudomonadati</taxon>
        <taxon>Pseudomonadota</taxon>
        <taxon>Alphaproteobacteria</taxon>
        <taxon>Rhodobacterales</taxon>
        <taxon>Paracoccaceae</taxon>
        <taxon>Pseudooceanicola</taxon>
    </lineage>
</organism>
<accession>A0A285HI94</accession>
<reference evidence="2 5" key="2">
    <citation type="journal article" date="2018" name="Int. J. Syst. Evol. Microbiol.">
        <title>Pseudooceanicola lipolyticus sp. nov., a marine alphaproteobacterium, reclassification of Oceanicola flagellatus as Pseudooceanicola flagellatus comb. nov. and emended description of the genus Pseudooceanicola.</title>
        <authorList>
            <person name="Huang M.-M."/>
            <person name="Guo L.-L."/>
            <person name="Wu Y.-H."/>
            <person name="Lai Q.-L."/>
            <person name="Shao Z.-Z."/>
            <person name="Wang C.-S."/>
            <person name="Wu M."/>
            <person name="Xu X.-W."/>
        </authorList>
    </citation>
    <scope>NUCLEOTIDE SEQUENCE [LARGE SCALE GENOMIC DNA]</scope>
    <source>
        <strain evidence="2 5">Ar-45</strain>
    </source>
</reference>
<name>A0A285HI94_9RHOB</name>
<gene>
    <name evidence="2" type="ORF">CVM39_15685</name>
    <name evidence="3" type="ORF">SAMN06297129_0018</name>
</gene>
<evidence type="ECO:0000313" key="2">
    <source>
        <dbReference type="EMBL" id="PJE27994.1"/>
    </source>
</evidence>
<dbReference type="EMBL" id="PGTD01000017">
    <property type="protein sequence ID" value="PJE27994.1"/>
    <property type="molecule type" value="Genomic_DNA"/>
</dbReference>
<dbReference type="Proteomes" id="UP000231655">
    <property type="component" value="Unassembled WGS sequence"/>
</dbReference>
<feature type="transmembrane region" description="Helical" evidence="1">
    <location>
        <begin position="35"/>
        <end position="53"/>
    </location>
</feature>
<sequence length="69" mass="7231">MKALAILNVLSWASFWCFGLIAVFADLSGSEQLAAALLSGAGFLGGMLAHLGLCNRIGPRQRIAPQSEV</sequence>
<evidence type="ECO:0000313" key="5">
    <source>
        <dbReference type="Proteomes" id="UP000231702"/>
    </source>
</evidence>
<keyword evidence="5" id="KW-1185">Reference proteome</keyword>